<organism evidence="6">
    <name type="scientific">Mantoniella antarctica</name>
    <dbReference type="NCBI Taxonomy" id="81844"/>
    <lineage>
        <taxon>Eukaryota</taxon>
        <taxon>Viridiplantae</taxon>
        <taxon>Chlorophyta</taxon>
        <taxon>Mamiellophyceae</taxon>
        <taxon>Mamiellales</taxon>
        <taxon>Mamiellaceae</taxon>
        <taxon>Mantoniella</taxon>
    </lineage>
</organism>
<proteinExistence type="predicted"/>
<name>A0A7S0XGU1_9CHLO</name>
<dbReference type="EMBL" id="HBFC01034873">
    <property type="protein sequence ID" value="CAD8721536.1"/>
    <property type="molecule type" value="Transcribed_RNA"/>
</dbReference>
<dbReference type="CDD" id="cd23020">
    <property type="entry name" value="zf-HIT"/>
    <property type="match status" value="1"/>
</dbReference>
<dbReference type="InterPro" id="IPR002893">
    <property type="entry name" value="Znf_MYND"/>
</dbReference>
<evidence type="ECO:0000256" key="1">
    <source>
        <dbReference type="ARBA" id="ARBA00022723"/>
    </source>
</evidence>
<reference evidence="6" key="1">
    <citation type="submission" date="2021-01" db="EMBL/GenBank/DDBJ databases">
        <authorList>
            <person name="Corre E."/>
            <person name="Pelletier E."/>
            <person name="Niang G."/>
            <person name="Scheremetjew M."/>
            <person name="Finn R."/>
            <person name="Kale V."/>
            <person name="Holt S."/>
            <person name="Cochrane G."/>
            <person name="Meng A."/>
            <person name="Brown T."/>
            <person name="Cohen L."/>
        </authorList>
    </citation>
    <scope>NUCLEOTIDE SEQUENCE</scope>
    <source>
        <strain evidence="6">SL-175</strain>
    </source>
</reference>
<dbReference type="InterPro" id="IPR011990">
    <property type="entry name" value="TPR-like_helical_dom_sf"/>
</dbReference>
<evidence type="ECO:0000259" key="5">
    <source>
        <dbReference type="PROSITE" id="PS50865"/>
    </source>
</evidence>
<dbReference type="GO" id="GO:0008270">
    <property type="term" value="F:zinc ion binding"/>
    <property type="evidence" value="ECO:0007669"/>
    <property type="project" value="UniProtKB-KW"/>
</dbReference>
<keyword evidence="2 4" id="KW-0863">Zinc-finger</keyword>
<keyword evidence="3" id="KW-0862">Zinc</keyword>
<dbReference type="PROSITE" id="PS50865">
    <property type="entry name" value="ZF_MYND_2"/>
    <property type="match status" value="1"/>
</dbReference>
<dbReference type="SUPFAM" id="SSF81901">
    <property type="entry name" value="HCP-like"/>
    <property type="match status" value="1"/>
</dbReference>
<protein>
    <recommendedName>
        <fullName evidence="5">MYND-type domain-containing protein</fullName>
    </recommendedName>
</protein>
<dbReference type="InterPro" id="IPR006597">
    <property type="entry name" value="Sel1-like"/>
</dbReference>
<dbReference type="Gene3D" id="6.10.140.2220">
    <property type="match status" value="1"/>
</dbReference>
<accession>A0A7S0XGU1</accession>
<dbReference type="SMART" id="SM00671">
    <property type="entry name" value="SEL1"/>
    <property type="match status" value="2"/>
</dbReference>
<feature type="domain" description="MYND-type" evidence="5">
    <location>
        <begin position="279"/>
        <end position="331"/>
    </location>
</feature>
<dbReference type="Pfam" id="PF01753">
    <property type="entry name" value="zf-MYND"/>
    <property type="match status" value="1"/>
</dbReference>
<evidence type="ECO:0000256" key="2">
    <source>
        <dbReference type="ARBA" id="ARBA00022771"/>
    </source>
</evidence>
<evidence type="ECO:0000313" key="6">
    <source>
        <dbReference type="EMBL" id="CAD8721536.1"/>
    </source>
</evidence>
<evidence type="ECO:0000256" key="3">
    <source>
        <dbReference type="ARBA" id="ARBA00022833"/>
    </source>
</evidence>
<dbReference type="AlphaFoldDB" id="A0A7S0XGU1"/>
<sequence length="353" mass="39429">MGGKKDRGRINRAKQVAAAAAAIVPPSAPVQERPAPSHTFDDLDTRAPLVDKLARATKELLEHMRHEIDPGIAAEFGSDIVAVAAAAMRGDPKAQFSIVAGRRKERTISRTEYTQILEMALHQNNAGVQLWFGIQEVEYLIIEADARRPEGLPMGLLRDEEAWDTANMHLVTSAESCDTTRLGHEFTRWVAPKAQYVLGIVKYQSAYESDDMTDFLDAARWMRKAASQSVMEAQYELGKMFLHGHFFDVHMRFARKYIRRASKQGHVDATACMKELRSCVFCGADDAPLACSRCRQARYCGITCSRKHWCDGGGMGRDVNGDATERHKDICPRTHKRRSSAFTNLFAKKAVGK</sequence>
<keyword evidence="1" id="KW-0479">Metal-binding</keyword>
<evidence type="ECO:0000256" key="4">
    <source>
        <dbReference type="PROSITE-ProRule" id="PRU00134"/>
    </source>
</evidence>
<gene>
    <name evidence="6" type="ORF">MANT1106_LOCUS20749</name>
</gene>
<dbReference type="Gene3D" id="1.25.40.10">
    <property type="entry name" value="Tetratricopeptide repeat domain"/>
    <property type="match status" value="1"/>
</dbReference>